<evidence type="ECO:0000313" key="2">
    <source>
        <dbReference type="EMBL" id="KAK0751488.1"/>
    </source>
</evidence>
<keyword evidence="3" id="KW-1185">Reference proteome</keyword>
<organism evidence="2 3">
    <name type="scientific">Schizothecium vesticola</name>
    <dbReference type="NCBI Taxonomy" id="314040"/>
    <lineage>
        <taxon>Eukaryota</taxon>
        <taxon>Fungi</taxon>
        <taxon>Dikarya</taxon>
        <taxon>Ascomycota</taxon>
        <taxon>Pezizomycotina</taxon>
        <taxon>Sordariomycetes</taxon>
        <taxon>Sordariomycetidae</taxon>
        <taxon>Sordariales</taxon>
        <taxon>Schizotheciaceae</taxon>
        <taxon>Schizothecium</taxon>
    </lineage>
</organism>
<dbReference type="Proteomes" id="UP001172155">
    <property type="component" value="Unassembled WGS sequence"/>
</dbReference>
<name>A0AA40F592_9PEZI</name>
<gene>
    <name evidence="2" type="ORF">B0T18DRAFT_402597</name>
</gene>
<dbReference type="AlphaFoldDB" id="A0AA40F592"/>
<feature type="region of interest" description="Disordered" evidence="1">
    <location>
        <begin position="162"/>
        <end position="200"/>
    </location>
</feature>
<feature type="compositionally biased region" description="Acidic residues" evidence="1">
    <location>
        <begin position="185"/>
        <end position="200"/>
    </location>
</feature>
<reference evidence="2" key="1">
    <citation type="submission" date="2023-06" db="EMBL/GenBank/DDBJ databases">
        <title>Genome-scale phylogeny and comparative genomics of the fungal order Sordariales.</title>
        <authorList>
            <consortium name="Lawrence Berkeley National Laboratory"/>
            <person name="Hensen N."/>
            <person name="Bonometti L."/>
            <person name="Westerberg I."/>
            <person name="Brannstrom I.O."/>
            <person name="Guillou S."/>
            <person name="Cros-Aarteil S."/>
            <person name="Calhoun S."/>
            <person name="Haridas S."/>
            <person name="Kuo A."/>
            <person name="Mondo S."/>
            <person name="Pangilinan J."/>
            <person name="Riley R."/>
            <person name="LaButti K."/>
            <person name="Andreopoulos B."/>
            <person name="Lipzen A."/>
            <person name="Chen C."/>
            <person name="Yanf M."/>
            <person name="Daum C."/>
            <person name="Ng V."/>
            <person name="Clum A."/>
            <person name="Steindorff A."/>
            <person name="Ohm R."/>
            <person name="Martin F."/>
            <person name="Silar P."/>
            <person name="Natvig D."/>
            <person name="Lalanne C."/>
            <person name="Gautier V."/>
            <person name="Ament-velasquez S.L."/>
            <person name="Kruys A."/>
            <person name="Hutchinson M.I."/>
            <person name="Powell A.J."/>
            <person name="Barry K."/>
            <person name="Miller A.N."/>
            <person name="Grigoriev I.V."/>
            <person name="Debuchy R."/>
            <person name="Gladieux P."/>
            <person name="Thoren M.H."/>
            <person name="Johannesson H."/>
        </authorList>
    </citation>
    <scope>NUCLEOTIDE SEQUENCE</scope>
    <source>
        <strain evidence="2">SMH3187-1</strain>
    </source>
</reference>
<proteinExistence type="predicted"/>
<evidence type="ECO:0000256" key="1">
    <source>
        <dbReference type="SAM" id="MobiDB-lite"/>
    </source>
</evidence>
<comment type="caution">
    <text evidence="2">The sequence shown here is derived from an EMBL/GenBank/DDBJ whole genome shotgun (WGS) entry which is preliminary data.</text>
</comment>
<accession>A0AA40F592</accession>
<sequence length="200" mass="22877">MLHPARQRLFMSRREGPDAPVQVLLERDVSWDFAAAVVRGRRPQFFSMDRWPPAAAPEAGFVVDASQTADPAVEDPTERRWKRPKLRRYGDTGPVVLKEGPALFPVGDTRAQMRAVERRMTDLVYAAAGVPRRPTRGWMERVWRRLNPFARGGVVPLEDEVRGDEPYLPEVDLDKVPRSRGRVVEEEDGEGWDEDEDDEM</sequence>
<dbReference type="EMBL" id="JAUKUD010000002">
    <property type="protein sequence ID" value="KAK0751488.1"/>
    <property type="molecule type" value="Genomic_DNA"/>
</dbReference>
<evidence type="ECO:0000313" key="3">
    <source>
        <dbReference type="Proteomes" id="UP001172155"/>
    </source>
</evidence>
<feature type="non-terminal residue" evidence="2">
    <location>
        <position position="200"/>
    </location>
</feature>
<protein>
    <submittedName>
        <fullName evidence="2">Uncharacterized protein</fullName>
    </submittedName>
</protein>